<reference evidence="1" key="1">
    <citation type="submission" date="2013-07" db="EMBL/GenBank/DDBJ databases">
        <title>The genome of an arbuscular mycorrhizal fungus provides insights into the evolution of the oldest plant symbiosis.</title>
        <authorList>
            <consortium name="DOE Joint Genome Institute"/>
            <person name="Tisserant E."/>
            <person name="Malbreil M."/>
            <person name="Kuo A."/>
            <person name="Kohler A."/>
            <person name="Symeonidi A."/>
            <person name="Balestrini R."/>
            <person name="Charron P."/>
            <person name="Duensing N."/>
            <person name="Frei-dit-Frey N."/>
            <person name="Gianinazzi-Pearson V."/>
            <person name="Gilbert B."/>
            <person name="Handa Y."/>
            <person name="Hijri M."/>
            <person name="Kaul R."/>
            <person name="Kawaguchi M."/>
            <person name="Krajinski F."/>
            <person name="Lammers P."/>
            <person name="Lapierre D."/>
            <person name="Masclaux F.G."/>
            <person name="Murat C."/>
            <person name="Morin E."/>
            <person name="Ndikumana S."/>
            <person name="Pagni M."/>
            <person name="Petitpierre D."/>
            <person name="Requena N."/>
            <person name="Rosikiewicz P."/>
            <person name="Riley R."/>
            <person name="Saito K."/>
            <person name="San Clemente H."/>
            <person name="Shapiro H."/>
            <person name="van Tuinen D."/>
            <person name="Becard G."/>
            <person name="Bonfante P."/>
            <person name="Paszkowski U."/>
            <person name="Shachar-Hill Y."/>
            <person name="Young J.P."/>
            <person name="Sanders I.R."/>
            <person name="Henrissat B."/>
            <person name="Rensing S.A."/>
            <person name="Grigoriev I.V."/>
            <person name="Corradi N."/>
            <person name="Roux C."/>
            <person name="Martin F."/>
        </authorList>
    </citation>
    <scope>NUCLEOTIDE SEQUENCE</scope>
    <source>
        <strain evidence="1">DAOM 197198</strain>
    </source>
</reference>
<sequence length="106" mass="12385">MHLNYELKSFPKQSKSFMYSKFGRCIKRQIRFRGNNFLRDIVISFATNLHPARSSTEKVDGFFVNSSLMRFAVCKSDGVSDVFDVLNIDHMLSDIWQNENLNFSHI</sequence>
<evidence type="ECO:0000313" key="1">
    <source>
        <dbReference type="EMBL" id="ESA16912.1"/>
    </source>
</evidence>
<gene>
    <name evidence="1" type="ORF">GLOINDRAFT_94191</name>
</gene>
<name>U9UB52_RHIID</name>
<accession>U9UB52</accession>
<dbReference type="HOGENOM" id="CLU_2224571_0_0_1"/>
<dbReference type="EMBL" id="KI280624">
    <property type="protein sequence ID" value="ESA16912.1"/>
    <property type="molecule type" value="Genomic_DNA"/>
</dbReference>
<proteinExistence type="predicted"/>
<protein>
    <submittedName>
        <fullName evidence="1">Uncharacterized protein</fullName>
    </submittedName>
</protein>
<dbReference type="AlphaFoldDB" id="U9UB52"/>
<organism evidence="1">
    <name type="scientific">Rhizophagus irregularis (strain DAOM 181602 / DAOM 197198 / MUCL 43194)</name>
    <name type="common">Arbuscular mycorrhizal fungus</name>
    <name type="synonym">Glomus intraradices</name>
    <dbReference type="NCBI Taxonomy" id="747089"/>
    <lineage>
        <taxon>Eukaryota</taxon>
        <taxon>Fungi</taxon>
        <taxon>Fungi incertae sedis</taxon>
        <taxon>Mucoromycota</taxon>
        <taxon>Glomeromycotina</taxon>
        <taxon>Glomeromycetes</taxon>
        <taxon>Glomerales</taxon>
        <taxon>Glomeraceae</taxon>
        <taxon>Rhizophagus</taxon>
    </lineage>
</organism>